<name>A0A6A6DG43_9PEZI</name>
<reference evidence="2" key="1">
    <citation type="journal article" date="2020" name="Stud. Mycol.">
        <title>101 Dothideomycetes genomes: a test case for predicting lifestyles and emergence of pathogens.</title>
        <authorList>
            <person name="Haridas S."/>
            <person name="Albert R."/>
            <person name="Binder M."/>
            <person name="Bloem J."/>
            <person name="Labutti K."/>
            <person name="Salamov A."/>
            <person name="Andreopoulos B."/>
            <person name="Baker S."/>
            <person name="Barry K."/>
            <person name="Bills G."/>
            <person name="Bluhm B."/>
            <person name="Cannon C."/>
            <person name="Castanera R."/>
            <person name="Culley D."/>
            <person name="Daum C."/>
            <person name="Ezra D."/>
            <person name="Gonzalez J."/>
            <person name="Henrissat B."/>
            <person name="Kuo A."/>
            <person name="Liang C."/>
            <person name="Lipzen A."/>
            <person name="Lutzoni F."/>
            <person name="Magnuson J."/>
            <person name="Mondo S."/>
            <person name="Nolan M."/>
            <person name="Ohm R."/>
            <person name="Pangilinan J."/>
            <person name="Park H.-J."/>
            <person name="Ramirez L."/>
            <person name="Alfaro M."/>
            <person name="Sun H."/>
            <person name="Tritt A."/>
            <person name="Yoshinaga Y."/>
            <person name="Zwiers L.-H."/>
            <person name="Turgeon B."/>
            <person name="Goodwin S."/>
            <person name="Spatafora J."/>
            <person name="Crous P."/>
            <person name="Grigoriev I."/>
        </authorList>
    </citation>
    <scope>NUCLEOTIDE SEQUENCE</scope>
    <source>
        <strain evidence="2">CBS 207.26</strain>
    </source>
</reference>
<sequence>MPHVHQINLPTRAAIVTLRCEGYGWTEISEKLANCSPDGVRLFFNRTVERAQLDPTNLSLPLLLEHLEDSTNRRHPERFPEGSAVQEAL</sequence>
<organism evidence="2 3">
    <name type="scientific">Zopfia rhizophila CBS 207.26</name>
    <dbReference type="NCBI Taxonomy" id="1314779"/>
    <lineage>
        <taxon>Eukaryota</taxon>
        <taxon>Fungi</taxon>
        <taxon>Dikarya</taxon>
        <taxon>Ascomycota</taxon>
        <taxon>Pezizomycotina</taxon>
        <taxon>Dothideomycetes</taxon>
        <taxon>Dothideomycetes incertae sedis</taxon>
        <taxon>Zopfiaceae</taxon>
        <taxon>Zopfia</taxon>
    </lineage>
</organism>
<feature type="region of interest" description="Disordered" evidence="1">
    <location>
        <begin position="70"/>
        <end position="89"/>
    </location>
</feature>
<dbReference type="Proteomes" id="UP000800200">
    <property type="component" value="Unassembled WGS sequence"/>
</dbReference>
<proteinExistence type="predicted"/>
<keyword evidence="3" id="KW-1185">Reference proteome</keyword>
<dbReference type="EMBL" id="ML994706">
    <property type="protein sequence ID" value="KAF2176556.1"/>
    <property type="molecule type" value="Genomic_DNA"/>
</dbReference>
<feature type="compositionally biased region" description="Basic and acidic residues" evidence="1">
    <location>
        <begin position="70"/>
        <end position="80"/>
    </location>
</feature>
<accession>A0A6A6DG43</accession>
<dbReference type="OrthoDB" id="3940787at2759"/>
<evidence type="ECO:0000256" key="1">
    <source>
        <dbReference type="SAM" id="MobiDB-lite"/>
    </source>
</evidence>
<feature type="non-terminal residue" evidence="2">
    <location>
        <position position="89"/>
    </location>
</feature>
<gene>
    <name evidence="2" type="ORF">K469DRAFT_722268</name>
</gene>
<evidence type="ECO:0000313" key="3">
    <source>
        <dbReference type="Proteomes" id="UP000800200"/>
    </source>
</evidence>
<protein>
    <submittedName>
        <fullName evidence="2">Uncharacterized protein</fullName>
    </submittedName>
</protein>
<evidence type="ECO:0000313" key="2">
    <source>
        <dbReference type="EMBL" id="KAF2176556.1"/>
    </source>
</evidence>
<dbReference type="AlphaFoldDB" id="A0A6A6DG43"/>